<dbReference type="Pfam" id="PF02424">
    <property type="entry name" value="ApbE"/>
    <property type="match status" value="1"/>
</dbReference>
<reference evidence="12 13" key="1">
    <citation type="submission" date="2019-11" db="EMBL/GenBank/DDBJ databases">
        <title>Novel species isolated from a subtropical stream in China.</title>
        <authorList>
            <person name="Lu H."/>
        </authorList>
    </citation>
    <scope>NUCLEOTIDE SEQUENCE [LARGE SCALE GENOMIC DNA]</scope>
    <source>
        <strain evidence="12 13">FT92W</strain>
    </source>
</reference>
<organism evidence="12 13">
    <name type="scientific">Pseudoduganella rivuli</name>
    <dbReference type="NCBI Taxonomy" id="2666085"/>
    <lineage>
        <taxon>Bacteria</taxon>
        <taxon>Pseudomonadati</taxon>
        <taxon>Pseudomonadota</taxon>
        <taxon>Betaproteobacteria</taxon>
        <taxon>Burkholderiales</taxon>
        <taxon>Oxalobacteraceae</taxon>
        <taxon>Telluria group</taxon>
        <taxon>Pseudoduganella</taxon>
    </lineage>
</organism>
<keyword evidence="6 10" id="KW-0274">FAD</keyword>
<comment type="cofactor">
    <cofactor evidence="11">
        <name>Mg(2+)</name>
        <dbReference type="ChEBI" id="CHEBI:18420"/>
    </cofactor>
    <cofactor evidence="11">
        <name>Mn(2+)</name>
        <dbReference type="ChEBI" id="CHEBI:29035"/>
    </cofactor>
    <text evidence="11">Magnesium. Can also use manganese.</text>
</comment>
<evidence type="ECO:0000256" key="4">
    <source>
        <dbReference type="ARBA" id="ARBA00022679"/>
    </source>
</evidence>
<evidence type="ECO:0000313" key="13">
    <source>
        <dbReference type="Proteomes" id="UP000446768"/>
    </source>
</evidence>
<evidence type="ECO:0000256" key="10">
    <source>
        <dbReference type="PIRNR" id="PIRNR006268"/>
    </source>
</evidence>
<keyword evidence="3 10" id="KW-0285">Flavoprotein</keyword>
<feature type="binding site" evidence="11">
    <location>
        <position position="290"/>
    </location>
    <ligand>
        <name>Mg(2+)</name>
        <dbReference type="ChEBI" id="CHEBI:18420"/>
    </ligand>
</feature>
<dbReference type="GO" id="GO:0016740">
    <property type="term" value="F:transferase activity"/>
    <property type="evidence" value="ECO:0007669"/>
    <property type="project" value="UniProtKB-UniRule"/>
</dbReference>
<name>A0A7X2IUW2_9BURK</name>
<evidence type="ECO:0000256" key="9">
    <source>
        <dbReference type="ARBA" id="ARBA00048540"/>
    </source>
</evidence>
<feature type="binding site" evidence="11">
    <location>
        <position position="177"/>
    </location>
    <ligand>
        <name>Mg(2+)</name>
        <dbReference type="ChEBI" id="CHEBI:18420"/>
    </ligand>
</feature>
<keyword evidence="4 10" id="KW-0808">Transferase</keyword>
<feature type="binding site" evidence="11">
    <location>
        <position position="294"/>
    </location>
    <ligand>
        <name>Mg(2+)</name>
        <dbReference type="ChEBI" id="CHEBI:18420"/>
    </ligand>
</feature>
<evidence type="ECO:0000256" key="11">
    <source>
        <dbReference type="PIRSR" id="PIRSR006268-2"/>
    </source>
</evidence>
<evidence type="ECO:0000256" key="1">
    <source>
        <dbReference type="ARBA" id="ARBA00011955"/>
    </source>
</evidence>
<comment type="catalytic activity">
    <reaction evidence="9 10">
        <text>L-threonyl-[protein] + FAD = FMN-L-threonyl-[protein] + AMP + H(+)</text>
        <dbReference type="Rhea" id="RHEA:36847"/>
        <dbReference type="Rhea" id="RHEA-COMP:11060"/>
        <dbReference type="Rhea" id="RHEA-COMP:11061"/>
        <dbReference type="ChEBI" id="CHEBI:15378"/>
        <dbReference type="ChEBI" id="CHEBI:30013"/>
        <dbReference type="ChEBI" id="CHEBI:57692"/>
        <dbReference type="ChEBI" id="CHEBI:74257"/>
        <dbReference type="ChEBI" id="CHEBI:456215"/>
        <dbReference type="EC" id="2.7.1.180"/>
    </reaction>
</comment>
<keyword evidence="13" id="KW-1185">Reference proteome</keyword>
<dbReference type="PANTHER" id="PTHR30040:SF2">
    <property type="entry name" value="FAD:PROTEIN FMN TRANSFERASE"/>
    <property type="match status" value="1"/>
</dbReference>
<dbReference type="PANTHER" id="PTHR30040">
    <property type="entry name" value="THIAMINE BIOSYNTHESIS LIPOPROTEIN APBE"/>
    <property type="match status" value="1"/>
</dbReference>
<evidence type="ECO:0000256" key="3">
    <source>
        <dbReference type="ARBA" id="ARBA00022630"/>
    </source>
</evidence>
<keyword evidence="5 10" id="KW-0479">Metal-binding</keyword>
<comment type="caution">
    <text evidence="12">The sequence shown here is derived from an EMBL/GenBank/DDBJ whole genome shotgun (WGS) entry which is preliminary data.</text>
</comment>
<evidence type="ECO:0000256" key="2">
    <source>
        <dbReference type="ARBA" id="ARBA00016337"/>
    </source>
</evidence>
<dbReference type="Gene3D" id="3.10.520.10">
    <property type="entry name" value="ApbE-like domains"/>
    <property type="match status" value="1"/>
</dbReference>
<proteinExistence type="inferred from homology"/>
<dbReference type="EMBL" id="WKJJ01000035">
    <property type="protein sequence ID" value="MRV76556.1"/>
    <property type="molecule type" value="Genomic_DNA"/>
</dbReference>
<dbReference type="EC" id="2.7.1.180" evidence="1 10"/>
<evidence type="ECO:0000256" key="6">
    <source>
        <dbReference type="ARBA" id="ARBA00022827"/>
    </source>
</evidence>
<dbReference type="AlphaFoldDB" id="A0A7X2IUW2"/>
<accession>A0A7X2IUW2</accession>
<evidence type="ECO:0000256" key="5">
    <source>
        <dbReference type="ARBA" id="ARBA00022723"/>
    </source>
</evidence>
<comment type="similarity">
    <text evidence="10">Belongs to the ApbE family.</text>
</comment>
<dbReference type="PIRSF" id="PIRSF006268">
    <property type="entry name" value="ApbE"/>
    <property type="match status" value="1"/>
</dbReference>
<sequence>MRRVLLPNHIASDPAPAGAAVHDFTGHSMGTTWSVRLAAPPGKPAPDGLHALLQEQLDIVVAEMSHWEPDSNLGRFNRAAAGSWHVLPRAFFDVLTFAVDVGRLSGEAYDPSAGHIVNRWGFGPDNAGKRHSDNSYTPPDANDIRLLREQRQAARIQLDPDRRRALQPGGVQLDLSAVAKGYSVDRLAYFLSHHGVKHFLVEVGGELRGAGMRPDGQPWWVELEPLPGSGLDDMVLALHGLSVATSGDYRKFVMHEGRRYAHTIDPRTAMPVCNGLASVTVVHPQCMAADAWSTALTVLGPEQGLALAERQGLAARFVLRTGDGPACTELFSSAMRAMLDEEE</sequence>
<keyword evidence="7 10" id="KW-0460">Magnesium</keyword>
<dbReference type="GO" id="GO:0046872">
    <property type="term" value="F:metal ion binding"/>
    <property type="evidence" value="ECO:0007669"/>
    <property type="project" value="UniProtKB-UniRule"/>
</dbReference>
<dbReference type="InterPro" id="IPR024932">
    <property type="entry name" value="ApbE"/>
</dbReference>
<dbReference type="InterPro" id="IPR003374">
    <property type="entry name" value="ApbE-like_sf"/>
</dbReference>
<protein>
    <recommendedName>
        <fullName evidence="2 10">FAD:protein FMN transferase</fullName>
        <ecNumber evidence="1 10">2.7.1.180</ecNumber>
    </recommendedName>
    <alternativeName>
        <fullName evidence="8 10">Flavin transferase</fullName>
    </alternativeName>
</protein>
<gene>
    <name evidence="12" type="ORF">GJ700_33075</name>
</gene>
<evidence type="ECO:0000256" key="7">
    <source>
        <dbReference type="ARBA" id="ARBA00022842"/>
    </source>
</evidence>
<dbReference type="Proteomes" id="UP000446768">
    <property type="component" value="Unassembled WGS sequence"/>
</dbReference>
<evidence type="ECO:0000313" key="12">
    <source>
        <dbReference type="EMBL" id="MRV76556.1"/>
    </source>
</evidence>
<evidence type="ECO:0000256" key="8">
    <source>
        <dbReference type="ARBA" id="ARBA00031306"/>
    </source>
</evidence>
<dbReference type="RefSeq" id="WP_154382173.1">
    <property type="nucleotide sequence ID" value="NZ_WKJJ01000035.1"/>
</dbReference>
<dbReference type="SUPFAM" id="SSF143631">
    <property type="entry name" value="ApbE-like"/>
    <property type="match status" value="1"/>
</dbReference>